<organism evidence="5 6">
    <name type="scientific">Azoarcus sp. (strain BH72)</name>
    <dbReference type="NCBI Taxonomy" id="418699"/>
    <lineage>
        <taxon>Bacteria</taxon>
        <taxon>Pseudomonadati</taxon>
        <taxon>Pseudomonadota</taxon>
        <taxon>Betaproteobacteria</taxon>
        <taxon>Rhodocyclales</taxon>
        <taxon>Zoogloeaceae</taxon>
        <taxon>Azoarcus</taxon>
    </lineage>
</organism>
<dbReference type="EMBL" id="AM406670">
    <property type="protein sequence ID" value="CAL96374.1"/>
    <property type="molecule type" value="Genomic_DNA"/>
</dbReference>
<sequence length="174" mass="20473">MKHDRAIIMGFRQPTSLPLENTVPITWTSDLDTGIAVIDQQHMRIVDYINQMEHAQQKQDRGLVGRVLDELVDYTLSHFAFEESLQEEAGYPYLKPHRKVHELFVRRVNEYRERFSRGEEIAEEIHTLLSAWLINHIKRDDADYVGAVRPRMVALVSDQRKEGWLARSLGRFFR</sequence>
<gene>
    <name evidence="5" type="primary">dcrH3</name>
    <name evidence="5" type="ordered locus">azo3758</name>
</gene>
<evidence type="ECO:0000313" key="5">
    <source>
        <dbReference type="EMBL" id="CAL96374.1"/>
    </source>
</evidence>
<dbReference type="PANTHER" id="PTHR37164">
    <property type="entry name" value="BACTERIOHEMERYTHRIN"/>
    <property type="match status" value="1"/>
</dbReference>
<dbReference type="Pfam" id="PF01814">
    <property type="entry name" value="Hemerythrin"/>
    <property type="match status" value="1"/>
</dbReference>
<dbReference type="PANTHER" id="PTHR37164:SF1">
    <property type="entry name" value="BACTERIOHEMERYTHRIN"/>
    <property type="match status" value="1"/>
</dbReference>
<dbReference type="AlphaFoldDB" id="A1KC18"/>
<evidence type="ECO:0000259" key="4">
    <source>
        <dbReference type="Pfam" id="PF01814"/>
    </source>
</evidence>
<evidence type="ECO:0000313" key="6">
    <source>
        <dbReference type="Proteomes" id="UP000002588"/>
    </source>
</evidence>
<dbReference type="eggNOG" id="COG2703">
    <property type="taxonomic scope" value="Bacteria"/>
</dbReference>
<keyword evidence="2" id="KW-0479">Metal-binding</keyword>
<evidence type="ECO:0000256" key="1">
    <source>
        <dbReference type="ARBA" id="ARBA00010587"/>
    </source>
</evidence>
<dbReference type="NCBIfam" id="NF002007">
    <property type="entry name" value="PRK00808.1"/>
    <property type="match status" value="1"/>
</dbReference>
<reference evidence="5 6" key="1">
    <citation type="journal article" date="2006" name="Nat. Biotechnol.">
        <title>Complete genome of the mutualistic, N2-fixing grass endophyte Azoarcus sp. strain BH72.</title>
        <authorList>
            <person name="Krause A."/>
            <person name="Ramakumar A."/>
            <person name="Bartels D."/>
            <person name="Battistoni F."/>
            <person name="Bekel T."/>
            <person name="Boch J."/>
            <person name="Boehm M."/>
            <person name="Friedrich F."/>
            <person name="Hurek T."/>
            <person name="Krause L."/>
            <person name="Linke B."/>
            <person name="McHardy A.C."/>
            <person name="Sarkar A."/>
            <person name="Schneiker S."/>
            <person name="Syed A.A."/>
            <person name="Thauer R."/>
            <person name="Vorhoelter F.-J."/>
            <person name="Weidner S."/>
            <person name="Puehler A."/>
            <person name="Reinhold-Hurek B."/>
            <person name="Kaiser O."/>
            <person name="Goesmann A."/>
        </authorList>
    </citation>
    <scope>NUCLEOTIDE SEQUENCE [LARGE SCALE GENOMIC DNA]</scope>
    <source>
        <strain evidence="5 6">BH72</strain>
    </source>
</reference>
<dbReference type="SUPFAM" id="SSF47188">
    <property type="entry name" value="Hemerythrin-like"/>
    <property type="match status" value="1"/>
</dbReference>
<dbReference type="InterPro" id="IPR035938">
    <property type="entry name" value="Hemerythrin-like_sf"/>
</dbReference>
<evidence type="ECO:0000256" key="3">
    <source>
        <dbReference type="ARBA" id="ARBA00023004"/>
    </source>
</evidence>
<dbReference type="STRING" id="62928.azo3758"/>
<dbReference type="CDD" id="cd12107">
    <property type="entry name" value="Hemerythrin"/>
    <property type="match status" value="1"/>
</dbReference>
<dbReference type="GO" id="GO:0046872">
    <property type="term" value="F:metal ion binding"/>
    <property type="evidence" value="ECO:0007669"/>
    <property type="project" value="UniProtKB-KW"/>
</dbReference>
<keyword evidence="6" id="KW-1185">Reference proteome</keyword>
<dbReference type="InterPro" id="IPR012827">
    <property type="entry name" value="Hemerythrin_metal-bd"/>
</dbReference>
<dbReference type="HOGENOM" id="CLU_086902_2_1_4"/>
<name>A1KC18_AZOSB</name>
<comment type="similarity">
    <text evidence="1">Belongs to the hemerythrin family.</text>
</comment>
<dbReference type="Proteomes" id="UP000002588">
    <property type="component" value="Chromosome"/>
</dbReference>
<dbReference type="InterPro" id="IPR012312">
    <property type="entry name" value="Hemerythrin-like"/>
</dbReference>
<proteinExistence type="inferred from homology"/>
<protein>
    <submittedName>
        <fullName evidence="5">Hemerythrin-like protein</fullName>
    </submittedName>
</protein>
<dbReference type="Gene3D" id="1.20.120.50">
    <property type="entry name" value="Hemerythrin-like"/>
    <property type="match status" value="1"/>
</dbReference>
<dbReference type="KEGG" id="azo:azo3758"/>
<keyword evidence="3" id="KW-0408">Iron</keyword>
<accession>A1KC18</accession>
<dbReference type="NCBIfam" id="NF033749">
    <property type="entry name" value="bact_hemeryth"/>
    <property type="match status" value="1"/>
</dbReference>
<dbReference type="NCBIfam" id="TIGR02481">
    <property type="entry name" value="hemeryth_dom"/>
    <property type="match status" value="1"/>
</dbReference>
<evidence type="ECO:0000256" key="2">
    <source>
        <dbReference type="ARBA" id="ARBA00022723"/>
    </source>
</evidence>
<dbReference type="InterPro" id="IPR050669">
    <property type="entry name" value="Hemerythrin"/>
</dbReference>
<feature type="domain" description="Hemerythrin-like" evidence="4">
    <location>
        <begin position="33"/>
        <end position="146"/>
    </location>
</feature>